<keyword evidence="2" id="KW-1185">Reference proteome</keyword>
<dbReference type="AlphaFoldDB" id="M0INQ8"/>
<accession>M0INQ8</accession>
<dbReference type="Proteomes" id="UP000011603">
    <property type="component" value="Unassembled WGS sequence"/>
</dbReference>
<dbReference type="EMBL" id="AOLO01000015">
    <property type="protein sequence ID" value="ELZ97099.1"/>
    <property type="molecule type" value="Genomic_DNA"/>
</dbReference>
<proteinExistence type="predicted"/>
<name>M0INQ8_HALMT</name>
<evidence type="ECO:0000313" key="2">
    <source>
        <dbReference type="Proteomes" id="UP000011603"/>
    </source>
</evidence>
<sequence length="34" mass="3980">MIEMVLCDRAFDSKAVYQTLLNLDVNHLIPKPQY</sequence>
<evidence type="ECO:0000313" key="1">
    <source>
        <dbReference type="EMBL" id="ELZ97099.1"/>
    </source>
</evidence>
<organism evidence="1 2">
    <name type="scientific">Haloferax mediterranei (strain ATCC 33500 / DSM 1411 / JCM 8866 / NBRC 14739 / NCIMB 2177 / R-4)</name>
    <name type="common">Halobacterium mediterranei</name>
    <dbReference type="NCBI Taxonomy" id="523841"/>
    <lineage>
        <taxon>Archaea</taxon>
        <taxon>Methanobacteriati</taxon>
        <taxon>Methanobacteriota</taxon>
        <taxon>Stenosarchaea group</taxon>
        <taxon>Halobacteria</taxon>
        <taxon>Halobacteriales</taxon>
        <taxon>Haloferacaceae</taxon>
        <taxon>Haloferax</taxon>
    </lineage>
</organism>
<comment type="caution">
    <text evidence="1">The sequence shown here is derived from an EMBL/GenBank/DDBJ whole genome shotgun (WGS) entry which is preliminary data.</text>
</comment>
<gene>
    <name evidence="1" type="ORF">C439_17293</name>
</gene>
<reference evidence="1 2" key="1">
    <citation type="journal article" date="2014" name="PLoS Genet.">
        <title>Phylogenetically driven sequencing of extremely halophilic archaea reveals strategies for static and dynamic osmo-response.</title>
        <authorList>
            <person name="Becker E.A."/>
            <person name="Seitzer P.M."/>
            <person name="Tritt A."/>
            <person name="Larsen D."/>
            <person name="Krusor M."/>
            <person name="Yao A.I."/>
            <person name="Wu D."/>
            <person name="Madern D."/>
            <person name="Eisen J.A."/>
            <person name="Darling A.E."/>
            <person name="Facciotti M.T."/>
        </authorList>
    </citation>
    <scope>NUCLEOTIDE SEQUENCE [LARGE SCALE GENOMIC DNA]</scope>
    <source>
        <strain evidence="2">ATCC 33500 / DSM 1411 / JCM 8866 / NBRC 14739 / NCIMB 2177 / R-4</strain>
    </source>
</reference>
<protein>
    <submittedName>
        <fullName evidence="1">Transposase</fullName>
    </submittedName>
</protein>